<dbReference type="InterPro" id="IPR037522">
    <property type="entry name" value="HD_GYP_dom"/>
</dbReference>
<dbReference type="Proteomes" id="UP000272238">
    <property type="component" value="Unassembled WGS sequence"/>
</dbReference>
<dbReference type="PANTHER" id="PTHR43155">
    <property type="entry name" value="CYCLIC DI-GMP PHOSPHODIESTERASE PA4108-RELATED"/>
    <property type="match status" value="1"/>
</dbReference>
<evidence type="ECO:0000259" key="1">
    <source>
        <dbReference type="PROSITE" id="PS51832"/>
    </source>
</evidence>
<evidence type="ECO:0000313" key="3">
    <source>
        <dbReference type="Proteomes" id="UP000272238"/>
    </source>
</evidence>
<comment type="caution">
    <text evidence="2">The sequence shown here is derived from an EMBL/GenBank/DDBJ whole genome shotgun (WGS) entry which is preliminary data.</text>
</comment>
<name>A0A494YYS4_9BACL</name>
<dbReference type="Gene3D" id="1.10.3210.10">
    <property type="entry name" value="Hypothetical protein af1432"/>
    <property type="match status" value="1"/>
</dbReference>
<proteinExistence type="predicted"/>
<dbReference type="SMART" id="SM00471">
    <property type="entry name" value="HDc"/>
    <property type="match status" value="1"/>
</dbReference>
<dbReference type="Pfam" id="PF13487">
    <property type="entry name" value="HD_5"/>
    <property type="match status" value="1"/>
</dbReference>
<accession>A0A494YYS4</accession>
<feature type="domain" description="HD-GYP" evidence="1">
    <location>
        <begin position="129"/>
        <end position="321"/>
    </location>
</feature>
<organism evidence="2 3">
    <name type="scientific">Ureibacillus endophyticus</name>
    <dbReference type="NCBI Taxonomy" id="1978490"/>
    <lineage>
        <taxon>Bacteria</taxon>
        <taxon>Bacillati</taxon>
        <taxon>Bacillota</taxon>
        <taxon>Bacilli</taxon>
        <taxon>Bacillales</taxon>
        <taxon>Caryophanaceae</taxon>
        <taxon>Ureibacillus</taxon>
    </lineage>
</organism>
<protein>
    <submittedName>
        <fullName evidence="2">HD domain-containing protein</fullName>
    </submittedName>
</protein>
<dbReference type="SUPFAM" id="SSF109604">
    <property type="entry name" value="HD-domain/PDEase-like"/>
    <property type="match status" value="1"/>
</dbReference>
<dbReference type="OrthoDB" id="2985535at2"/>
<dbReference type="AlphaFoldDB" id="A0A494YYS4"/>
<evidence type="ECO:0000313" key="2">
    <source>
        <dbReference type="EMBL" id="RKQ15326.1"/>
    </source>
</evidence>
<keyword evidence="3" id="KW-1185">Reference proteome</keyword>
<dbReference type="PROSITE" id="PS51832">
    <property type="entry name" value="HD_GYP"/>
    <property type="match status" value="1"/>
</dbReference>
<dbReference type="CDD" id="cd00077">
    <property type="entry name" value="HDc"/>
    <property type="match status" value="1"/>
</dbReference>
<gene>
    <name evidence="2" type="ORF">D8M03_12160</name>
</gene>
<sequence>MMSNIDIHYIRGLRKGEIIPNDIYFNKTLLIKAGTKIDDTILRNLKSWGITKLNSLYIKTEKDENNKNEELIQPFETAVKKKEKIYYSKELFDIKKLFFESLQNVVSEARYGLILNSDTKISWLENLFISSLLNTDIAIALYNLKNKDPYSYYHTFDVFLLGSLLAEKCGIRDVRSFAMGCLLHDIGKLDIDNELLHKEGALSKAEFDEIQKHTLYGIDFIVKHKIIGPFLDIVKYHHERLDGTGYPDGLKGEDLTEEVRLLGVIDTYSALTLQRAYREAFPAKKAFELLLSKGNKFDIKYVIKLMELINIYPTSSIVNLSNGKKARIRYVHDNQPYFPILEELGTSKVYQLPLNFSVTISRFVKWDQVVDNSEDDSIDKKEIYWNYFSASVISGNMEEAVNFYNLLTEGLEINNIFIDVIVRLIIDIETKKLEGELSTGEEHDAFIRIKDLLVNNLK</sequence>
<dbReference type="PANTHER" id="PTHR43155:SF2">
    <property type="entry name" value="CYCLIC DI-GMP PHOSPHODIESTERASE PA4108"/>
    <property type="match status" value="1"/>
</dbReference>
<dbReference type="InterPro" id="IPR003607">
    <property type="entry name" value="HD/PDEase_dom"/>
</dbReference>
<dbReference type="EMBL" id="RBZN01000031">
    <property type="protein sequence ID" value="RKQ15326.1"/>
    <property type="molecule type" value="Genomic_DNA"/>
</dbReference>
<reference evidence="2 3" key="1">
    <citation type="journal article" date="2016" name="Antonie Van Leeuwenhoek">
        <title>Lysinibacillus endophyticus sp. nov., an indole-3-acetic acid producing endophytic bacterium isolated from corn root (Zea mays cv. Xinken-5).</title>
        <authorList>
            <person name="Yu J."/>
            <person name="Guan X."/>
            <person name="Liu C."/>
            <person name="Xiang W."/>
            <person name="Yu Z."/>
            <person name="Liu X."/>
            <person name="Wang G."/>
        </authorList>
    </citation>
    <scope>NUCLEOTIDE SEQUENCE [LARGE SCALE GENOMIC DNA]</scope>
    <source>
        <strain evidence="2 3">DSM 100506</strain>
    </source>
</reference>